<sequence length="273" mass="29547">MRSNVWLWRILGLTTLVCTIALVGGFGWALKDNWFPSSGLLISDTGQAESPTATGGAWTDKKELIVTALGDSLTVGTGDVNGEGYVRDVTDGLSKALDKPVRLLNNMAVGGLRADELAELLDEKGYRNGVGQADIVLLTIGGNDMFQIAGSGGSVAEGSDLSPELLQQRLPEAERRLASVFKKLRAINPNARIVYIGLYNPFYDLPAMRPASDIILDWNAVAHKLAEADGNATVVPTYDLFETRITDYLSSDHFHPNTFGYARIAQRVVQALH</sequence>
<dbReference type="EMBL" id="QXJM01000023">
    <property type="protein sequence ID" value="RIE04712.1"/>
    <property type="molecule type" value="Genomic_DNA"/>
</dbReference>
<accession>A0A398CQF7</accession>
<dbReference type="PANTHER" id="PTHR30383">
    <property type="entry name" value="THIOESTERASE 1/PROTEASE 1/LYSOPHOSPHOLIPASE L1"/>
    <property type="match status" value="1"/>
</dbReference>
<protein>
    <submittedName>
        <fullName evidence="3">GDSL family lipase</fullName>
    </submittedName>
</protein>
<evidence type="ECO:0000313" key="4">
    <source>
        <dbReference type="Proteomes" id="UP000266340"/>
    </source>
</evidence>
<reference evidence="3 4" key="1">
    <citation type="submission" date="2018-09" db="EMBL/GenBank/DDBJ databases">
        <title>Cohnella cavernae sp. nov., isolated from a karst cave.</title>
        <authorList>
            <person name="Zhu H."/>
        </authorList>
    </citation>
    <scope>NUCLEOTIDE SEQUENCE [LARGE SCALE GENOMIC DNA]</scope>
    <source>
        <strain evidence="3 4">K2E09-144</strain>
    </source>
</reference>
<dbReference type="RefSeq" id="WP_119147911.1">
    <property type="nucleotide sequence ID" value="NZ_JBHSOV010000005.1"/>
</dbReference>
<gene>
    <name evidence="3" type="ORF">D3H35_04305</name>
</gene>
<dbReference type="InterPro" id="IPR051532">
    <property type="entry name" value="Ester_Hydrolysis_Enzymes"/>
</dbReference>
<feature type="transmembrane region" description="Helical" evidence="1">
    <location>
        <begin position="6"/>
        <end position="30"/>
    </location>
</feature>
<dbReference type="InterPro" id="IPR013830">
    <property type="entry name" value="SGNH_hydro"/>
</dbReference>
<organism evidence="3 4">
    <name type="scientific">Cohnella faecalis</name>
    <dbReference type="NCBI Taxonomy" id="2315694"/>
    <lineage>
        <taxon>Bacteria</taxon>
        <taxon>Bacillati</taxon>
        <taxon>Bacillota</taxon>
        <taxon>Bacilli</taxon>
        <taxon>Bacillales</taxon>
        <taxon>Paenibacillaceae</taxon>
        <taxon>Cohnella</taxon>
    </lineage>
</organism>
<keyword evidence="1" id="KW-0812">Transmembrane</keyword>
<dbReference type="Proteomes" id="UP000266340">
    <property type="component" value="Unassembled WGS sequence"/>
</dbReference>
<dbReference type="OrthoDB" id="252349at2"/>
<dbReference type="InterPro" id="IPR036514">
    <property type="entry name" value="SGNH_hydro_sf"/>
</dbReference>
<name>A0A398CQF7_9BACL</name>
<proteinExistence type="predicted"/>
<feature type="domain" description="SGNH hydrolase-type esterase" evidence="2">
    <location>
        <begin position="68"/>
        <end position="263"/>
    </location>
</feature>
<evidence type="ECO:0000313" key="3">
    <source>
        <dbReference type="EMBL" id="RIE04712.1"/>
    </source>
</evidence>
<keyword evidence="1" id="KW-1133">Transmembrane helix</keyword>
<dbReference type="SUPFAM" id="SSF52266">
    <property type="entry name" value="SGNH hydrolase"/>
    <property type="match status" value="1"/>
</dbReference>
<keyword evidence="4" id="KW-1185">Reference proteome</keyword>
<dbReference type="PANTHER" id="PTHR30383:SF27">
    <property type="entry name" value="SPORE GERMINATION LIPASE LIPC"/>
    <property type="match status" value="1"/>
</dbReference>
<dbReference type="Gene3D" id="3.40.50.1110">
    <property type="entry name" value="SGNH hydrolase"/>
    <property type="match status" value="1"/>
</dbReference>
<comment type="caution">
    <text evidence="3">The sequence shown here is derived from an EMBL/GenBank/DDBJ whole genome shotgun (WGS) entry which is preliminary data.</text>
</comment>
<evidence type="ECO:0000259" key="2">
    <source>
        <dbReference type="Pfam" id="PF13472"/>
    </source>
</evidence>
<dbReference type="GO" id="GO:0004622">
    <property type="term" value="F:phosphatidylcholine lysophospholipase activity"/>
    <property type="evidence" value="ECO:0007669"/>
    <property type="project" value="TreeGrafter"/>
</dbReference>
<keyword evidence="1" id="KW-0472">Membrane</keyword>
<dbReference type="Pfam" id="PF13472">
    <property type="entry name" value="Lipase_GDSL_2"/>
    <property type="match status" value="1"/>
</dbReference>
<dbReference type="AlphaFoldDB" id="A0A398CQF7"/>
<evidence type="ECO:0000256" key="1">
    <source>
        <dbReference type="SAM" id="Phobius"/>
    </source>
</evidence>